<dbReference type="InterPro" id="IPR001322">
    <property type="entry name" value="Lamin_tail_dom"/>
</dbReference>
<dbReference type="PANTHER" id="PTHR38478">
    <property type="entry name" value="PEPTIDASE M1A AND M12B"/>
    <property type="match status" value="1"/>
</dbReference>
<dbReference type="PANTHER" id="PTHR38478:SF1">
    <property type="entry name" value="ZINC DEPENDENT METALLOPROTEASE DOMAIN LIPOPROTEIN"/>
    <property type="match status" value="1"/>
</dbReference>
<dbReference type="PROSITE" id="PS51257">
    <property type="entry name" value="PROKAR_LIPOPROTEIN"/>
    <property type="match status" value="1"/>
</dbReference>
<dbReference type="CDD" id="cd04268">
    <property type="entry name" value="ZnMc_MMP_like"/>
    <property type="match status" value="1"/>
</dbReference>
<dbReference type="AlphaFoldDB" id="A0A2W5TAR3"/>
<organism evidence="3 4">
    <name type="scientific">Archangium gephyra</name>
    <dbReference type="NCBI Taxonomy" id="48"/>
    <lineage>
        <taxon>Bacteria</taxon>
        <taxon>Pseudomonadati</taxon>
        <taxon>Myxococcota</taxon>
        <taxon>Myxococcia</taxon>
        <taxon>Myxococcales</taxon>
        <taxon>Cystobacterineae</taxon>
        <taxon>Archangiaceae</taxon>
        <taxon>Archangium</taxon>
    </lineage>
</organism>
<comment type="caution">
    <text evidence="3">The sequence shown here is derived from an EMBL/GenBank/DDBJ whole genome shotgun (WGS) entry which is preliminary data.</text>
</comment>
<evidence type="ECO:0000313" key="3">
    <source>
        <dbReference type="EMBL" id="PZR12002.1"/>
    </source>
</evidence>
<dbReference type="GO" id="GO:0008237">
    <property type="term" value="F:metallopeptidase activity"/>
    <property type="evidence" value="ECO:0007669"/>
    <property type="project" value="InterPro"/>
</dbReference>
<dbReference type="Proteomes" id="UP000249061">
    <property type="component" value="Unassembled WGS sequence"/>
</dbReference>
<protein>
    <recommendedName>
        <fullName evidence="2">LTD domain-containing protein</fullName>
    </recommendedName>
</protein>
<evidence type="ECO:0000313" key="4">
    <source>
        <dbReference type="Proteomes" id="UP000249061"/>
    </source>
</evidence>
<feature type="signal peptide" evidence="1">
    <location>
        <begin position="1"/>
        <end position="25"/>
    </location>
</feature>
<feature type="domain" description="LTD" evidence="2">
    <location>
        <begin position="407"/>
        <end position="541"/>
    </location>
</feature>
<name>A0A2W5TAR3_9BACT</name>
<feature type="chain" id="PRO_5015974626" description="LTD domain-containing protein" evidence="1">
    <location>
        <begin position="26"/>
        <end position="932"/>
    </location>
</feature>
<dbReference type="Pfam" id="PF16313">
    <property type="entry name" value="DUF4953"/>
    <property type="match status" value="1"/>
</dbReference>
<reference evidence="3 4" key="1">
    <citation type="submission" date="2017-08" db="EMBL/GenBank/DDBJ databases">
        <title>Infants hospitalized years apart are colonized by the same room-sourced microbial strains.</title>
        <authorList>
            <person name="Brooks B."/>
            <person name="Olm M.R."/>
            <person name="Firek B.A."/>
            <person name="Baker R."/>
            <person name="Thomas B.C."/>
            <person name="Morowitz M.J."/>
            <person name="Banfield J.F."/>
        </authorList>
    </citation>
    <scope>NUCLEOTIDE SEQUENCE [LARGE SCALE GENOMIC DNA]</scope>
    <source>
        <strain evidence="3">S2_003_000_R2_14</strain>
    </source>
</reference>
<evidence type="ECO:0000256" key="1">
    <source>
        <dbReference type="SAM" id="SignalP"/>
    </source>
</evidence>
<sequence length="932" mass="100277">MFSRLSGAAVVVCALAVMSCGQNEATMTESLGDEAFVRVARTSQALTSDGGPNGAVGSENFYLAINKSQLEQRYFLSAYLTQWHPAENTPVHSLGTRVVTFKLQNDKLFVFDATDGAKWSDVLDPQRVVEAWPVVTDYAPFNSQAGSSNYVLVDPSAGLNRFDAVSDVIGANYQMRFEVELAFLQRYRALADGVSWEQVFTGYSNVPAPGVLGWDQPFRGSGTMSLSLRRYAEGAGFTSTELTTRHFFESANPQYVANEARVRRNVVKWNLKPGMQPIPWRITKSIERLEADPRLAGVDVRGAISRGVTKWNDAFGFPVFSVVTTGADDSFGDDDKNFIVVDPNPGAGLAFANWRENPNTGEIRGASVYFSSIFVEAALFEAGADAGVFDAGVAPIVDAGTVTDAGAVTDAGVPDCAGSVVISQLFGGNSATGFRNQDFIELHNRAVLPVSLNGWSLQYGSSTGTSAWQVIPLTGSIPGGGYFLVGLAASDGGVALPAADVTSGINISASNGKVALSRTTTALVGACALTADVVDTVGYGTTNCSEGTAAPAPSSSQSIARRDEVACLDSQVNGNDFIRGTLAPRNTGSAVIACSCDALAPVAPVFFNVPIWNGPTSRMAARPALRWSAMPEQSLCSMERHDAVIPAGMTRKAYLEKYLTHVVLHEVGHTLGLRHNFKGSTEKVSVMDYNVDADAVLLDAPAAYDIAAVRYLYGLATTPPTQPFCTDEDTLIDAACDRFDTGSNPLTTDIGPRFQAASRAAFKGQPLDARAFYAVTRYVRAPATEAQRLEAFNILIGDTAPPMRADIIALDTYANRYADYFNAVFLLNLFKEGPEYRDEIAVNPAFNDPAFTARAVTVARESLMSTDTQRTFDTMRMMVDVLKAMQNADAYVALTTARSYFATNRNSWPSNVQPYIDDLIRRIDVATSPYFY</sequence>
<evidence type="ECO:0000259" key="2">
    <source>
        <dbReference type="PROSITE" id="PS51841"/>
    </source>
</evidence>
<gene>
    <name evidence="3" type="ORF">DI536_16900</name>
</gene>
<dbReference type="Gene3D" id="3.40.390.10">
    <property type="entry name" value="Collagenase (Catalytic Domain)"/>
    <property type="match status" value="1"/>
</dbReference>
<proteinExistence type="predicted"/>
<accession>A0A2W5TAR3</accession>
<dbReference type="PROSITE" id="PS51841">
    <property type="entry name" value="LTD"/>
    <property type="match status" value="1"/>
</dbReference>
<dbReference type="InterPro" id="IPR024079">
    <property type="entry name" value="MetalloPept_cat_dom_sf"/>
</dbReference>
<keyword evidence="1" id="KW-0732">Signal</keyword>
<dbReference type="InterPro" id="IPR032534">
    <property type="entry name" value="EcxA_zinc-bd"/>
</dbReference>
<dbReference type="SUPFAM" id="SSF55486">
    <property type="entry name" value="Metalloproteases ('zincins'), catalytic domain"/>
    <property type="match status" value="1"/>
</dbReference>
<dbReference type="EMBL" id="QFQP01000013">
    <property type="protein sequence ID" value="PZR12002.1"/>
    <property type="molecule type" value="Genomic_DNA"/>
</dbReference>